<sequence length="606" mass="66452">MCTCRAIGMEAMPIASAMPVAVVVAKKWPLIGPLACVLHIRDTVLADLRSRRRCPPKGEPVCGNASPRLGISGRCSFQRDRARRRRQSCAMDPTTRYPATSQPASSYHRQKWAPPAPVLDFGISRLVSVKFATVVECAIKINDLSVRLLAICVASPNLVQGCSSQKNKMKAILLFLSISWLAMCLATPLEKLDKISVIEQQSVTLTDRVKYEEELLRKLNFKCSQNDISSCVMLKLITYMNKLLKKASIELTDDIEIRKTSQTSEELTTFEVGRSKDDDSEVLDLVANKVYAFVKSRSIKWRILPEDDVVVSASEDENGSLNLGLSIERADNVPEQDGRGKKNNNLGPLIAAAVLKIGLIGGLAFKALALLVGKALLLSKIALLLAGIIGLKKLFSQQKHVTYEVVAHPHHSSSHTFSSDHGHGDSYSSGWARSFHGQGPISGQPDAHDLAYSAHVKAKDPRRNRKNNFPRSRMTTTITMVSQILDASSSYPYLGVCGLSEASKMIGTKGKLPEARDARGISQIQISRPRFALAAFSASIGKDRKGDDGSIRDTREKESPSLSLLRSPRSTFGFGYGREAVVIVDPVLDRRKSEEKRKIDTCGSIP</sequence>
<dbReference type="PANTHER" id="PTHR21879:SF3">
    <property type="entry name" value="FI03378P"/>
    <property type="match status" value="1"/>
</dbReference>
<dbReference type="Proteomes" id="UP000250275">
    <property type="component" value="Unassembled WGS sequence"/>
</dbReference>
<evidence type="ECO:0000313" key="2">
    <source>
        <dbReference type="EMBL" id="OAD62706.1"/>
    </source>
</evidence>
<feature type="compositionally biased region" description="Basic and acidic residues" evidence="1">
    <location>
        <begin position="542"/>
        <end position="559"/>
    </location>
</feature>
<reference evidence="2 3" key="1">
    <citation type="submission" date="2015-07" db="EMBL/GenBank/DDBJ databases">
        <title>The genome of Eufriesea mexicana.</title>
        <authorList>
            <person name="Pan H."/>
            <person name="Kapheim K."/>
        </authorList>
    </citation>
    <scope>NUCLEOTIDE SEQUENCE [LARGE SCALE GENOMIC DNA]</scope>
    <source>
        <strain evidence="2">0111107269</strain>
        <tissue evidence="2">Whole body</tissue>
    </source>
</reference>
<name>A0A310SX78_9HYME</name>
<evidence type="ECO:0000256" key="1">
    <source>
        <dbReference type="SAM" id="MobiDB-lite"/>
    </source>
</evidence>
<dbReference type="OrthoDB" id="6630571at2759"/>
<dbReference type="Pfam" id="PF07898">
    <property type="entry name" value="DUF1676"/>
    <property type="match status" value="1"/>
</dbReference>
<organism evidence="2 3">
    <name type="scientific">Eufriesea mexicana</name>
    <dbReference type="NCBI Taxonomy" id="516756"/>
    <lineage>
        <taxon>Eukaryota</taxon>
        <taxon>Metazoa</taxon>
        <taxon>Ecdysozoa</taxon>
        <taxon>Arthropoda</taxon>
        <taxon>Hexapoda</taxon>
        <taxon>Insecta</taxon>
        <taxon>Pterygota</taxon>
        <taxon>Neoptera</taxon>
        <taxon>Endopterygota</taxon>
        <taxon>Hymenoptera</taxon>
        <taxon>Apocrita</taxon>
        <taxon>Aculeata</taxon>
        <taxon>Apoidea</taxon>
        <taxon>Anthophila</taxon>
        <taxon>Apidae</taxon>
        <taxon>Eufriesea</taxon>
    </lineage>
</organism>
<protein>
    <recommendedName>
        <fullName evidence="4">Osiris 7</fullName>
    </recommendedName>
</protein>
<dbReference type="EMBL" id="KQ759821">
    <property type="protein sequence ID" value="OAD62706.1"/>
    <property type="molecule type" value="Genomic_DNA"/>
</dbReference>
<dbReference type="PANTHER" id="PTHR21879">
    <property type="entry name" value="FI03362P-RELATED-RELATED"/>
    <property type="match status" value="1"/>
</dbReference>
<dbReference type="AlphaFoldDB" id="A0A310SX78"/>
<feature type="compositionally biased region" description="Polar residues" evidence="1">
    <location>
        <begin position="97"/>
        <end position="107"/>
    </location>
</feature>
<dbReference type="GO" id="GO:0016020">
    <property type="term" value="C:membrane"/>
    <property type="evidence" value="ECO:0007669"/>
    <property type="project" value="TreeGrafter"/>
</dbReference>
<gene>
    <name evidence="2" type="ORF">WN48_06905</name>
</gene>
<proteinExistence type="predicted"/>
<evidence type="ECO:0008006" key="4">
    <source>
        <dbReference type="Google" id="ProtNLM"/>
    </source>
</evidence>
<evidence type="ECO:0000313" key="3">
    <source>
        <dbReference type="Proteomes" id="UP000250275"/>
    </source>
</evidence>
<feature type="region of interest" description="Disordered" evidence="1">
    <location>
        <begin position="542"/>
        <end position="562"/>
    </location>
</feature>
<feature type="region of interest" description="Disordered" evidence="1">
    <location>
        <begin position="80"/>
        <end position="109"/>
    </location>
</feature>
<dbReference type="InterPro" id="IPR012464">
    <property type="entry name" value="DUF1676"/>
</dbReference>
<accession>A0A310SX78</accession>
<keyword evidence="3" id="KW-1185">Reference proteome</keyword>